<evidence type="ECO:0000256" key="11">
    <source>
        <dbReference type="SAM" id="MobiDB-lite"/>
    </source>
</evidence>
<evidence type="ECO:0000313" key="15">
    <source>
        <dbReference type="Proteomes" id="UP000481861"/>
    </source>
</evidence>
<dbReference type="FunFam" id="3.40.1360.10:FF:000018">
    <property type="entry name" value="Type II DNA topoisomerase VI subunit A"/>
    <property type="match status" value="1"/>
</dbReference>
<keyword evidence="8 10" id="KW-0238">DNA-binding</keyword>
<evidence type="ECO:0000259" key="13">
    <source>
        <dbReference type="Pfam" id="PF21180"/>
    </source>
</evidence>
<evidence type="ECO:0000256" key="5">
    <source>
        <dbReference type="ARBA" id="ARBA00022723"/>
    </source>
</evidence>
<proteinExistence type="inferred from homology"/>
<keyword evidence="9 10" id="KW-0413">Isomerase</keyword>
<evidence type="ECO:0000256" key="7">
    <source>
        <dbReference type="ARBA" id="ARBA00023029"/>
    </source>
</evidence>
<dbReference type="EC" id="5.6.2.2" evidence="4"/>
<dbReference type="GO" id="GO:0007131">
    <property type="term" value="P:reciprocal meiotic recombination"/>
    <property type="evidence" value="ECO:0007669"/>
    <property type="project" value="TreeGrafter"/>
</dbReference>
<feature type="region of interest" description="Disordered" evidence="11">
    <location>
        <begin position="47"/>
        <end position="66"/>
    </location>
</feature>
<evidence type="ECO:0000256" key="9">
    <source>
        <dbReference type="ARBA" id="ARBA00023235"/>
    </source>
</evidence>
<comment type="cofactor">
    <cofactor evidence="2">
        <name>Mg(2+)</name>
        <dbReference type="ChEBI" id="CHEBI:18420"/>
    </cofactor>
</comment>
<dbReference type="GO" id="GO:0005524">
    <property type="term" value="F:ATP binding"/>
    <property type="evidence" value="ECO:0007669"/>
    <property type="project" value="InterPro"/>
</dbReference>
<feature type="domain" description="Spo11/DNA topoisomerase VI subunit A N-terminal" evidence="12">
    <location>
        <begin position="160"/>
        <end position="221"/>
    </location>
</feature>
<feature type="compositionally biased region" description="Polar residues" evidence="11">
    <location>
        <begin position="55"/>
        <end position="65"/>
    </location>
</feature>
<sequence>MDFKDLNDMLFSNSSSQESYASAWDDQLLEEDLLDEAMEDELILWDPEDSPVLTPATSGQDTDSYLPSHVTETDGEEILLTSSDSTCGVRDKNWVVARVGEFLERIVDALVENSGQLSIILKTRSGITRRKTEYTDQNGLMPVPKTMEITFPGGTTQEAWKFTVLVRILELIHKCLIDDVTMTKRDIYYRHPNLFLKQSVVDRYVDDIACTLSISRSQLNVTAAAKGLVAGNFTIWRPDGTEVNGLHEKEGILIPKIQASDTLNLSSVHWILIIEKEATFHSLLSSVPWNFMSSQGVAMTAKGYPDLASRRFLRQLSDHSPHIPIFAFVDFDPDGIAIMLTYMYGSYRLAHENVTHTGLPALNLPDLRWLGVKTHHICHTSATESITERGTLADTQGLMRLTARDRKKATQMLEWDLCKEDNPQPKWRTELQAMLVLNIKAEMQILETRPGGIATWLSKQIEVQQDPALGKDGAALYPFQPSSDDGLLF</sequence>
<dbReference type="GO" id="GO:0003918">
    <property type="term" value="F:DNA topoisomerase type II (double strand cut, ATP-hydrolyzing) activity"/>
    <property type="evidence" value="ECO:0007669"/>
    <property type="project" value="UniProtKB-UniRule"/>
</dbReference>
<evidence type="ECO:0000256" key="6">
    <source>
        <dbReference type="ARBA" id="ARBA00022842"/>
    </source>
</evidence>
<dbReference type="InterPro" id="IPR013049">
    <property type="entry name" value="Spo11/TopoVI_A_N"/>
</dbReference>
<keyword evidence="7 10" id="KW-0799">Topoisomerase</keyword>
<comment type="similarity">
    <text evidence="3 10">Belongs to the TOP6A family.</text>
</comment>
<dbReference type="Pfam" id="PF21180">
    <property type="entry name" value="TOP6A-Spo11_Toprim"/>
    <property type="match status" value="1"/>
</dbReference>
<dbReference type="GO" id="GO:0046872">
    <property type="term" value="F:metal ion binding"/>
    <property type="evidence" value="ECO:0007669"/>
    <property type="project" value="UniProtKB-KW"/>
</dbReference>
<evidence type="ECO:0000256" key="4">
    <source>
        <dbReference type="ARBA" id="ARBA00012895"/>
    </source>
</evidence>
<keyword evidence="5" id="KW-0479">Metal-binding</keyword>
<evidence type="ECO:0000313" key="14">
    <source>
        <dbReference type="EMBL" id="KAF2871325.1"/>
    </source>
</evidence>
<evidence type="ECO:0000259" key="12">
    <source>
        <dbReference type="Pfam" id="PF04406"/>
    </source>
</evidence>
<evidence type="ECO:0000256" key="3">
    <source>
        <dbReference type="ARBA" id="ARBA00006559"/>
    </source>
</evidence>
<keyword evidence="6" id="KW-0460">Magnesium</keyword>
<dbReference type="CDD" id="cd00223">
    <property type="entry name" value="TOPRIM_TopoIIB_SPO"/>
    <property type="match status" value="1"/>
</dbReference>
<accession>A0A7C8MNN1</accession>
<reference evidence="14 15" key="1">
    <citation type="submission" date="2020-01" db="EMBL/GenBank/DDBJ databases">
        <authorList>
            <consortium name="DOE Joint Genome Institute"/>
            <person name="Haridas S."/>
            <person name="Albert R."/>
            <person name="Binder M."/>
            <person name="Bloem J."/>
            <person name="Labutti K."/>
            <person name="Salamov A."/>
            <person name="Andreopoulos B."/>
            <person name="Baker S.E."/>
            <person name="Barry K."/>
            <person name="Bills G."/>
            <person name="Bluhm B.H."/>
            <person name="Cannon C."/>
            <person name="Castanera R."/>
            <person name="Culley D.E."/>
            <person name="Daum C."/>
            <person name="Ezra D."/>
            <person name="Gonzalez J.B."/>
            <person name="Henrissat B."/>
            <person name="Kuo A."/>
            <person name="Liang C."/>
            <person name="Lipzen A."/>
            <person name="Lutzoni F."/>
            <person name="Magnuson J."/>
            <person name="Mondo S."/>
            <person name="Nolan M."/>
            <person name="Ohm R."/>
            <person name="Pangilinan J."/>
            <person name="Park H.-J.H."/>
            <person name="Ramirez L."/>
            <person name="Alfaro M."/>
            <person name="Sun H."/>
            <person name="Tritt A."/>
            <person name="Yoshinaga Y."/>
            <person name="Zwiers L.-H.L."/>
            <person name="Turgeon B.G."/>
            <person name="Goodwin S.B."/>
            <person name="Spatafora J.W."/>
            <person name="Crous P.W."/>
            <person name="Grigoriev I.V."/>
        </authorList>
    </citation>
    <scope>NUCLEOTIDE SEQUENCE [LARGE SCALE GENOMIC DNA]</scope>
    <source>
        <strain evidence="14 15">CBS 611.86</strain>
    </source>
</reference>
<gene>
    <name evidence="14" type="ORF">BDV95DRAFT_607580</name>
</gene>
<protein>
    <recommendedName>
        <fullName evidence="4">DNA topoisomerase (ATP-hydrolyzing)</fullName>
        <ecNumber evidence="4">5.6.2.2</ecNumber>
    </recommendedName>
</protein>
<dbReference type="PRINTS" id="PR01550">
    <property type="entry name" value="TOP6AFAMILY"/>
</dbReference>
<keyword evidence="15" id="KW-1185">Reference proteome</keyword>
<evidence type="ECO:0000256" key="8">
    <source>
        <dbReference type="ARBA" id="ARBA00023125"/>
    </source>
</evidence>
<dbReference type="InterPro" id="IPR002815">
    <property type="entry name" value="Spo11/TopoVI_A"/>
</dbReference>
<dbReference type="GO" id="GO:0000228">
    <property type="term" value="C:nuclear chromosome"/>
    <property type="evidence" value="ECO:0007669"/>
    <property type="project" value="TreeGrafter"/>
</dbReference>
<dbReference type="Pfam" id="PF04406">
    <property type="entry name" value="TP6A_N"/>
    <property type="match status" value="1"/>
</dbReference>
<feature type="active site" description="O-(5'-phospho-DNA)-tyrosine intermediate" evidence="10">
    <location>
        <position position="189"/>
    </location>
</feature>
<dbReference type="Proteomes" id="UP000481861">
    <property type="component" value="Unassembled WGS sequence"/>
</dbReference>
<organism evidence="14 15">
    <name type="scientific">Massariosphaeria phaeospora</name>
    <dbReference type="NCBI Taxonomy" id="100035"/>
    <lineage>
        <taxon>Eukaryota</taxon>
        <taxon>Fungi</taxon>
        <taxon>Dikarya</taxon>
        <taxon>Ascomycota</taxon>
        <taxon>Pezizomycotina</taxon>
        <taxon>Dothideomycetes</taxon>
        <taxon>Pleosporomycetidae</taxon>
        <taxon>Pleosporales</taxon>
        <taxon>Pleosporales incertae sedis</taxon>
        <taxon>Massariosphaeria</taxon>
    </lineage>
</organism>
<comment type="catalytic activity">
    <reaction evidence="1 10">
        <text>ATP-dependent breakage, passage and rejoining of double-stranded DNA.</text>
        <dbReference type="EC" id="5.6.2.2"/>
    </reaction>
</comment>
<dbReference type="InterPro" id="IPR036078">
    <property type="entry name" value="Spo11/TopoVI_A_sf"/>
</dbReference>
<dbReference type="PANTHER" id="PTHR10848">
    <property type="entry name" value="MEIOTIC RECOMBINATION PROTEIN SPO11"/>
    <property type="match status" value="1"/>
</dbReference>
<dbReference type="GO" id="GO:0000706">
    <property type="term" value="P:meiotic DNA double-strand break processing"/>
    <property type="evidence" value="ECO:0007669"/>
    <property type="project" value="TreeGrafter"/>
</dbReference>
<dbReference type="Gene3D" id="1.10.10.10">
    <property type="entry name" value="Winged helix-like DNA-binding domain superfamily/Winged helix DNA-binding domain"/>
    <property type="match status" value="1"/>
</dbReference>
<dbReference type="AlphaFoldDB" id="A0A7C8MNN1"/>
<dbReference type="PANTHER" id="PTHR10848:SF0">
    <property type="entry name" value="MEIOTIC RECOMBINATION PROTEIN SPO11"/>
    <property type="match status" value="1"/>
</dbReference>
<dbReference type="EMBL" id="JAADJZ010000012">
    <property type="protein sequence ID" value="KAF2871325.1"/>
    <property type="molecule type" value="Genomic_DNA"/>
</dbReference>
<dbReference type="GO" id="GO:0042138">
    <property type="term" value="P:meiotic DNA double-strand break formation"/>
    <property type="evidence" value="ECO:0007669"/>
    <property type="project" value="TreeGrafter"/>
</dbReference>
<dbReference type="InterPro" id="IPR034136">
    <property type="entry name" value="TOPRIM_Topo6A/Spo11"/>
</dbReference>
<dbReference type="SUPFAM" id="SSF56726">
    <property type="entry name" value="DNA topoisomerase IV, alpha subunit"/>
    <property type="match status" value="1"/>
</dbReference>
<name>A0A7C8MNN1_9PLEO</name>
<feature type="domain" description="Topoisomerase 6 subunit A/Spo11 TOPRIM" evidence="13">
    <location>
        <begin position="271"/>
        <end position="448"/>
    </location>
</feature>
<dbReference type="Gene3D" id="3.40.1360.10">
    <property type="match status" value="1"/>
</dbReference>
<dbReference type="InterPro" id="IPR036388">
    <property type="entry name" value="WH-like_DNA-bd_sf"/>
</dbReference>
<dbReference type="GO" id="GO:0003677">
    <property type="term" value="F:DNA binding"/>
    <property type="evidence" value="ECO:0007669"/>
    <property type="project" value="UniProtKB-UniRule"/>
</dbReference>
<evidence type="ECO:0000256" key="1">
    <source>
        <dbReference type="ARBA" id="ARBA00000185"/>
    </source>
</evidence>
<comment type="caution">
    <text evidence="14">The sequence shown here is derived from an EMBL/GenBank/DDBJ whole genome shotgun (WGS) entry which is preliminary data.</text>
</comment>
<dbReference type="PROSITE" id="PS52041">
    <property type="entry name" value="TOPO_IIB"/>
    <property type="match status" value="1"/>
</dbReference>
<evidence type="ECO:0000256" key="2">
    <source>
        <dbReference type="ARBA" id="ARBA00001946"/>
    </source>
</evidence>
<dbReference type="OrthoDB" id="5377392at2759"/>
<evidence type="ECO:0000256" key="10">
    <source>
        <dbReference type="PROSITE-ProRule" id="PRU01385"/>
    </source>
</evidence>